<dbReference type="Gene3D" id="3.40.50.2000">
    <property type="entry name" value="Glycogen Phosphorylase B"/>
    <property type="match status" value="3"/>
</dbReference>
<evidence type="ECO:0000313" key="4">
    <source>
        <dbReference type="Proteomes" id="UP000199584"/>
    </source>
</evidence>
<dbReference type="SUPFAM" id="SSF53756">
    <property type="entry name" value="UDP-Glycosyltransferase/glycogen phosphorylase"/>
    <property type="match status" value="2"/>
</dbReference>
<protein>
    <submittedName>
        <fullName evidence="3">Glycosyltransferase involved in cell wall bisynthesis</fullName>
    </submittedName>
</protein>
<dbReference type="CDD" id="cd03801">
    <property type="entry name" value="GT4_PimA-like"/>
    <property type="match status" value="1"/>
</dbReference>
<name>A0A1I6D001_9FIRM</name>
<dbReference type="InterPro" id="IPR028098">
    <property type="entry name" value="Glyco_trans_4-like_N"/>
</dbReference>
<dbReference type="AlphaFoldDB" id="A0A1I6D001"/>
<dbReference type="PANTHER" id="PTHR12526:SF630">
    <property type="entry name" value="GLYCOSYLTRANSFERASE"/>
    <property type="match status" value="1"/>
</dbReference>
<evidence type="ECO:0000259" key="2">
    <source>
        <dbReference type="Pfam" id="PF13579"/>
    </source>
</evidence>
<dbReference type="GO" id="GO:0016757">
    <property type="term" value="F:glycosyltransferase activity"/>
    <property type="evidence" value="ECO:0007669"/>
    <property type="project" value="InterPro"/>
</dbReference>
<evidence type="ECO:0000313" key="3">
    <source>
        <dbReference type="EMBL" id="SFQ98690.1"/>
    </source>
</evidence>
<accession>A0A1I6D001</accession>
<feature type="domain" description="Glycosyl transferase family 1" evidence="1">
    <location>
        <begin position="643"/>
        <end position="766"/>
    </location>
</feature>
<sequence>MKHILIITYFYAPAITPRAFRWAAIAEHWAGQGHHVDIVCAWMPGLPREEILNGVHIYRVGGTVSEVLRSRFGKPDAHPQTGRGKLTKGKISASLLRPASLAKWIHDLTWKKIYWPDYACLWYFPALKKVQQLVLKKRYDNLISVSHPFTGHLVGLGLKKKYPQLRWVVDIGDPFCFLEETPANNHQLYKSLNYSIERNIFRHADAVAVTTEPALEKYAGLFPENAGKIRVIPPLLSLVDDYAIEDTRFPKNNKIRLAFIGTLYKTIRNPGFLLLLFEKLLQTHLADRLELHFLGDINNCRDCFKPYKTLLGTKIFIHGPVTRDKAFEAMKKADVLVNIGNSTPYQLPSKLVDYTSTGKSILNLAKTPNDGSTAFLKSYSASLCLLENTAILDANQLVNLIKFIEYPPQIERLTLRRRLASFRTEVIAAAYEGLLTIKNRPVVLTTSDYYIPCYKGGGPIRTLANMLDQLGDEFSFKIITRDRDLGDFKPCPGIMANCWQQVGKANIMYLSPQHRSLWKIRKVLRATEHDVLYLNSFFSPDFTVKPLLLRRLGLIPRVPVILAPRGELSPGALALKGFKKRLFIIAAKMLGLYNDVTWQASSEHEEKNIRNRFGDRIPVIIAPDLPPVVRLIHQEPYRRNKIKGFLKVIFLSRISRIKNLDGALKMLKSLQGKIQFNIYGPVEDPDYWAKCREIINLLPGNIEVRYMGAVSHERVISVIKDHDLFFLPTRGENFGHIILESLIAGCPVLISDKTPWHDLAKKGVGWDLPLDKPEMFQYVLQKCVDMDARTHWEWSRRAHAYGWNCCREGKSLQQNRTLFLGVLRGV</sequence>
<dbReference type="EMBL" id="FOYM01000003">
    <property type="protein sequence ID" value="SFQ98690.1"/>
    <property type="molecule type" value="Genomic_DNA"/>
</dbReference>
<keyword evidence="4" id="KW-1185">Reference proteome</keyword>
<proteinExistence type="predicted"/>
<dbReference type="Pfam" id="PF00534">
    <property type="entry name" value="Glycos_transf_1"/>
    <property type="match status" value="1"/>
</dbReference>
<keyword evidence="3" id="KW-0808">Transferase</keyword>
<dbReference type="Proteomes" id="UP000199584">
    <property type="component" value="Unassembled WGS sequence"/>
</dbReference>
<dbReference type="OrthoDB" id="9772485at2"/>
<organism evidence="3 4">
    <name type="scientific">Desulfoscipio geothermicus DSM 3669</name>
    <dbReference type="NCBI Taxonomy" id="1121426"/>
    <lineage>
        <taxon>Bacteria</taxon>
        <taxon>Bacillati</taxon>
        <taxon>Bacillota</taxon>
        <taxon>Clostridia</taxon>
        <taxon>Eubacteriales</taxon>
        <taxon>Desulfallaceae</taxon>
        <taxon>Desulfoscipio</taxon>
    </lineage>
</organism>
<feature type="domain" description="Glycosyltransferase subfamily 4-like N-terminal" evidence="2">
    <location>
        <begin position="22"/>
        <end position="234"/>
    </location>
</feature>
<dbReference type="RefSeq" id="WP_092482000.1">
    <property type="nucleotide sequence ID" value="NZ_FOYM01000003.1"/>
</dbReference>
<reference evidence="4" key="1">
    <citation type="submission" date="2016-10" db="EMBL/GenBank/DDBJ databases">
        <authorList>
            <person name="Varghese N."/>
            <person name="Submissions S."/>
        </authorList>
    </citation>
    <scope>NUCLEOTIDE SEQUENCE [LARGE SCALE GENOMIC DNA]</scope>
    <source>
        <strain evidence="4">DSM 3669</strain>
    </source>
</reference>
<dbReference type="PANTHER" id="PTHR12526">
    <property type="entry name" value="GLYCOSYLTRANSFERASE"/>
    <property type="match status" value="1"/>
</dbReference>
<dbReference type="Pfam" id="PF13579">
    <property type="entry name" value="Glyco_trans_4_4"/>
    <property type="match status" value="1"/>
</dbReference>
<gene>
    <name evidence="3" type="ORF">SAMN05660706_103153</name>
</gene>
<dbReference type="STRING" id="39060.SAMN05660706_103153"/>
<dbReference type="InterPro" id="IPR001296">
    <property type="entry name" value="Glyco_trans_1"/>
</dbReference>
<evidence type="ECO:0000259" key="1">
    <source>
        <dbReference type="Pfam" id="PF00534"/>
    </source>
</evidence>